<feature type="region of interest" description="Disordered" evidence="5">
    <location>
        <begin position="99"/>
        <end position="178"/>
    </location>
</feature>
<sequence length="484" mass="51034">MYEYGSRRRNVGRSRRRTEEKDAAIRRRQIPDIESDVDSDGDLSDDDDDKSTTTTGTTAPTSTSSARVLTTLTAISHAPTFPTSTPNVVSQISGSFITSTTRADDNDKDTKTKEEKTKESKTKNHTKTADNKLEVVLPTTTPTASSRTSSSSGGFPAVTSPPATEGSASGADSGLDSVIPVSSDGGGLTPGAKAGIAIGTIASVALIAALLFFVWKRYRARHRPDESTQFGSGGGGGGAQTSGAAAVAGGGGDVRTQSQIMDELMAASYAHQNGGAAPPAMSIAPIPDGYLQNEKGPDGSYPVTIIQPAPLRQPELRFSIASWLRRHHPLKLNPMSGQSSIYSVSSHRSSASGLVANASGISRGSMSDDMIPPLPPVPAAHYQRSDVMAQVQAQNAAAMDGGLKPPKAMFHQSVWSDSTRDSVRDSTATDSRMTTVSEGNTMSILGMYGQETDSIYQYQYQQQPRRSSGFPQRASSSILGPERL</sequence>
<gene>
    <name evidence="7" type="ORF">B0T17DRAFT_244726</name>
</gene>
<comment type="subcellular location">
    <subcellularLocation>
        <location evidence="1">Membrane</location>
        <topology evidence="1">Single-pass membrane protein</topology>
    </subcellularLocation>
</comment>
<evidence type="ECO:0000256" key="3">
    <source>
        <dbReference type="ARBA" id="ARBA00022989"/>
    </source>
</evidence>
<dbReference type="EMBL" id="JAULSR010000003">
    <property type="protein sequence ID" value="KAK0624573.1"/>
    <property type="molecule type" value="Genomic_DNA"/>
</dbReference>
<feature type="compositionally biased region" description="Acidic residues" evidence="5">
    <location>
        <begin position="33"/>
        <end position="49"/>
    </location>
</feature>
<proteinExistence type="predicted"/>
<feature type="transmembrane region" description="Helical" evidence="6">
    <location>
        <begin position="194"/>
        <end position="215"/>
    </location>
</feature>
<keyword evidence="4 6" id="KW-0472">Membrane</keyword>
<feature type="compositionally biased region" description="Basic and acidic residues" evidence="5">
    <location>
        <begin position="102"/>
        <end position="133"/>
    </location>
</feature>
<evidence type="ECO:0000256" key="4">
    <source>
        <dbReference type="ARBA" id="ARBA00023136"/>
    </source>
</evidence>
<dbReference type="PANTHER" id="PTHR15549">
    <property type="entry name" value="PAIRED IMMUNOGLOBULIN-LIKE TYPE 2 RECEPTOR"/>
    <property type="match status" value="1"/>
</dbReference>
<feature type="region of interest" description="Disordered" evidence="5">
    <location>
        <begin position="458"/>
        <end position="484"/>
    </location>
</feature>
<comment type="caution">
    <text evidence="7">The sequence shown here is derived from an EMBL/GenBank/DDBJ whole genome shotgun (WGS) entry which is preliminary data.</text>
</comment>
<feature type="compositionally biased region" description="Gly residues" evidence="5">
    <location>
        <begin position="231"/>
        <end position="240"/>
    </location>
</feature>
<keyword evidence="3 6" id="KW-1133">Transmembrane helix</keyword>
<feature type="compositionally biased region" description="Low complexity" evidence="5">
    <location>
        <begin position="52"/>
        <end position="65"/>
    </location>
</feature>
<feature type="compositionally biased region" description="Low complexity" evidence="5">
    <location>
        <begin position="166"/>
        <end position="177"/>
    </location>
</feature>
<feature type="region of interest" description="Disordered" evidence="5">
    <location>
        <begin position="1"/>
        <end position="65"/>
    </location>
</feature>
<evidence type="ECO:0000256" key="6">
    <source>
        <dbReference type="SAM" id="Phobius"/>
    </source>
</evidence>
<dbReference type="GO" id="GO:0071944">
    <property type="term" value="C:cell periphery"/>
    <property type="evidence" value="ECO:0007669"/>
    <property type="project" value="UniProtKB-ARBA"/>
</dbReference>
<evidence type="ECO:0000256" key="1">
    <source>
        <dbReference type="ARBA" id="ARBA00004167"/>
    </source>
</evidence>
<dbReference type="Proteomes" id="UP001174934">
    <property type="component" value="Unassembled WGS sequence"/>
</dbReference>
<feature type="compositionally biased region" description="Basic residues" evidence="5">
    <location>
        <begin position="7"/>
        <end position="16"/>
    </location>
</feature>
<dbReference type="PANTHER" id="PTHR15549:SF26">
    <property type="entry name" value="AXIAL BUDDING PATTERN PROTEIN 2-RELATED"/>
    <property type="match status" value="1"/>
</dbReference>
<evidence type="ECO:0000256" key="2">
    <source>
        <dbReference type="ARBA" id="ARBA00022692"/>
    </source>
</evidence>
<dbReference type="AlphaFoldDB" id="A0AA39WZP0"/>
<feature type="compositionally biased region" description="Polar residues" evidence="5">
    <location>
        <begin position="464"/>
        <end position="478"/>
    </location>
</feature>
<feature type="compositionally biased region" description="Basic and acidic residues" evidence="5">
    <location>
        <begin position="17"/>
        <end position="31"/>
    </location>
</feature>
<dbReference type="InterPro" id="IPR051694">
    <property type="entry name" value="Immunoregulatory_rcpt-like"/>
</dbReference>
<protein>
    <submittedName>
        <fullName evidence="7">Uncharacterized protein</fullName>
    </submittedName>
</protein>
<reference evidence="7" key="1">
    <citation type="submission" date="2023-06" db="EMBL/GenBank/DDBJ databases">
        <title>Genome-scale phylogeny and comparative genomics of the fungal order Sordariales.</title>
        <authorList>
            <consortium name="Lawrence Berkeley National Laboratory"/>
            <person name="Hensen N."/>
            <person name="Bonometti L."/>
            <person name="Westerberg I."/>
            <person name="Brannstrom I.O."/>
            <person name="Guillou S."/>
            <person name="Cros-Aarteil S."/>
            <person name="Calhoun S."/>
            <person name="Haridas S."/>
            <person name="Kuo A."/>
            <person name="Mondo S."/>
            <person name="Pangilinan J."/>
            <person name="Riley R."/>
            <person name="LaButti K."/>
            <person name="Andreopoulos B."/>
            <person name="Lipzen A."/>
            <person name="Chen C."/>
            <person name="Yanf M."/>
            <person name="Daum C."/>
            <person name="Ng V."/>
            <person name="Clum A."/>
            <person name="Steindorff A."/>
            <person name="Ohm R."/>
            <person name="Martin F."/>
            <person name="Silar P."/>
            <person name="Natvig D."/>
            <person name="Lalanne C."/>
            <person name="Gautier V."/>
            <person name="Ament-velasquez S.L."/>
            <person name="Kruys A."/>
            <person name="Hutchinson M.I."/>
            <person name="Powell A.J."/>
            <person name="Barry K."/>
            <person name="Miller A.N."/>
            <person name="Grigoriev I.V."/>
            <person name="Debuchy R."/>
            <person name="Gladieux P."/>
            <person name="Thoren M.H."/>
            <person name="Johannesson H."/>
        </authorList>
    </citation>
    <scope>NUCLEOTIDE SEQUENCE</scope>
    <source>
        <strain evidence="7">SMH3391-2</strain>
    </source>
</reference>
<keyword evidence="2 6" id="KW-0812">Transmembrane</keyword>
<name>A0AA39WZP0_9PEZI</name>
<feature type="region of interest" description="Disordered" evidence="5">
    <location>
        <begin position="226"/>
        <end position="253"/>
    </location>
</feature>
<evidence type="ECO:0000313" key="7">
    <source>
        <dbReference type="EMBL" id="KAK0624573.1"/>
    </source>
</evidence>
<dbReference type="GO" id="GO:0016020">
    <property type="term" value="C:membrane"/>
    <property type="evidence" value="ECO:0007669"/>
    <property type="project" value="UniProtKB-SubCell"/>
</dbReference>
<keyword evidence="8" id="KW-1185">Reference proteome</keyword>
<evidence type="ECO:0000256" key="5">
    <source>
        <dbReference type="SAM" id="MobiDB-lite"/>
    </source>
</evidence>
<accession>A0AA39WZP0</accession>
<organism evidence="7 8">
    <name type="scientific">Bombardia bombarda</name>
    <dbReference type="NCBI Taxonomy" id="252184"/>
    <lineage>
        <taxon>Eukaryota</taxon>
        <taxon>Fungi</taxon>
        <taxon>Dikarya</taxon>
        <taxon>Ascomycota</taxon>
        <taxon>Pezizomycotina</taxon>
        <taxon>Sordariomycetes</taxon>
        <taxon>Sordariomycetidae</taxon>
        <taxon>Sordariales</taxon>
        <taxon>Lasiosphaeriaceae</taxon>
        <taxon>Bombardia</taxon>
    </lineage>
</organism>
<feature type="compositionally biased region" description="Low complexity" evidence="5">
    <location>
        <begin position="139"/>
        <end position="152"/>
    </location>
</feature>
<evidence type="ECO:0000313" key="8">
    <source>
        <dbReference type="Proteomes" id="UP001174934"/>
    </source>
</evidence>